<evidence type="ECO:0000313" key="3">
    <source>
        <dbReference type="Proteomes" id="UP000324222"/>
    </source>
</evidence>
<name>A0A5B7CMQ7_PORTR</name>
<proteinExistence type="predicted"/>
<evidence type="ECO:0000256" key="1">
    <source>
        <dbReference type="SAM" id="MobiDB-lite"/>
    </source>
</evidence>
<keyword evidence="3" id="KW-1185">Reference proteome</keyword>
<organism evidence="2 3">
    <name type="scientific">Portunus trituberculatus</name>
    <name type="common">Swimming crab</name>
    <name type="synonym">Neptunus trituberculatus</name>
    <dbReference type="NCBI Taxonomy" id="210409"/>
    <lineage>
        <taxon>Eukaryota</taxon>
        <taxon>Metazoa</taxon>
        <taxon>Ecdysozoa</taxon>
        <taxon>Arthropoda</taxon>
        <taxon>Crustacea</taxon>
        <taxon>Multicrustacea</taxon>
        <taxon>Malacostraca</taxon>
        <taxon>Eumalacostraca</taxon>
        <taxon>Eucarida</taxon>
        <taxon>Decapoda</taxon>
        <taxon>Pleocyemata</taxon>
        <taxon>Brachyura</taxon>
        <taxon>Eubrachyura</taxon>
        <taxon>Portunoidea</taxon>
        <taxon>Portunidae</taxon>
        <taxon>Portuninae</taxon>
        <taxon>Portunus</taxon>
    </lineage>
</organism>
<evidence type="ECO:0000313" key="2">
    <source>
        <dbReference type="EMBL" id="MPC11022.1"/>
    </source>
</evidence>
<dbReference type="Proteomes" id="UP000324222">
    <property type="component" value="Unassembled WGS sequence"/>
</dbReference>
<dbReference type="EMBL" id="VSRR010000141">
    <property type="protein sequence ID" value="MPC11022.1"/>
    <property type="molecule type" value="Genomic_DNA"/>
</dbReference>
<feature type="region of interest" description="Disordered" evidence="1">
    <location>
        <begin position="1"/>
        <end position="20"/>
    </location>
</feature>
<reference evidence="2 3" key="1">
    <citation type="submission" date="2019-05" db="EMBL/GenBank/DDBJ databases">
        <title>Another draft genome of Portunus trituberculatus and its Hox gene families provides insights of decapod evolution.</title>
        <authorList>
            <person name="Jeong J.-H."/>
            <person name="Song I."/>
            <person name="Kim S."/>
            <person name="Choi T."/>
            <person name="Kim D."/>
            <person name="Ryu S."/>
            <person name="Kim W."/>
        </authorList>
    </citation>
    <scope>NUCLEOTIDE SEQUENCE [LARGE SCALE GENOMIC DNA]</scope>
    <source>
        <tissue evidence="2">Muscle</tissue>
    </source>
</reference>
<gene>
    <name evidence="2" type="ORF">E2C01_003675</name>
</gene>
<accession>A0A5B7CMQ7</accession>
<comment type="caution">
    <text evidence="2">The sequence shown here is derived from an EMBL/GenBank/DDBJ whole genome shotgun (WGS) entry which is preliminary data.</text>
</comment>
<sequence>MLFLPRGGEPRGVTQKHHNELGELPRASTGVFQDVSGLHLRAGRCTVLYCEFFVPYHIKKKLYSTLQITEQRLTASQENECDHSKLK</sequence>
<protein>
    <submittedName>
        <fullName evidence="2">Uncharacterized protein</fullName>
    </submittedName>
</protein>
<dbReference type="AlphaFoldDB" id="A0A5B7CMQ7"/>